<evidence type="ECO:0000313" key="2">
    <source>
        <dbReference type="Proteomes" id="UP001162249"/>
    </source>
</evidence>
<dbReference type="RefSeq" id="YP_010772420.1">
    <property type="nucleotide sequence ID" value="NC_074643.1"/>
</dbReference>
<accession>A0AA35G7D2</accession>
<dbReference type="Proteomes" id="UP001162249">
    <property type="component" value="Segment"/>
</dbReference>
<proteinExistence type="predicted"/>
<name>A0AA35G7D2_9CAUD</name>
<sequence>MKIKIIGNWINEIKYKVEFKDGIVIYREIHRYAYAIHRNSTKVIPLKTKSIYIKAGW</sequence>
<protein>
    <submittedName>
        <fullName evidence="1">Uncharacterized protein</fullName>
    </submittedName>
</protein>
<dbReference type="GeneID" id="80402132"/>
<organism evidence="1 2">
    <name type="scientific">Lokiarchaeia virus VerdaV4</name>
    <dbReference type="NCBI Taxonomy" id="3070172"/>
    <lineage>
        <taxon>Viruses</taxon>
        <taxon>Duplodnaviria</taxon>
        <taxon>Heunggongvirae</taxon>
        <taxon>Uroviricota</taxon>
        <taxon>Caudoviricetes</taxon>
        <taxon>Verdandiviridae</taxon>
        <taxon>Dolusvirus</taxon>
        <taxon>Dolusvirus pacificense</taxon>
    </lineage>
</organism>
<dbReference type="KEGG" id="vg:80402132"/>
<keyword evidence="2" id="KW-1185">Reference proteome</keyword>
<dbReference type="EMBL" id="LC711080">
    <property type="protein sequence ID" value="BDI54977.1"/>
    <property type="molecule type" value="Genomic_DNA"/>
</dbReference>
<evidence type="ECO:0000313" key="1">
    <source>
        <dbReference type="EMBL" id="BDI54977.1"/>
    </source>
</evidence>
<reference evidence="1 2" key="1">
    <citation type="journal article" date="2022" name="Nat. Microbiol.">
        <title>Three families of Asgard archaeal viruses identified in metagenome-assembled genomes.</title>
        <authorList>
            <person name="Medvedeva S."/>
            <person name="Sun J."/>
            <person name="Yutin N."/>
            <person name="Koonin E.V."/>
            <person name="Nunoura T."/>
            <person name="Rinke C."/>
            <person name="Krupovic M."/>
        </authorList>
    </citation>
    <scope>NUCLEOTIDE SEQUENCE [LARGE SCALE GENOMIC DNA]</scope>
    <source>
        <strain evidence="1">VerdaV4</strain>
    </source>
</reference>